<dbReference type="InParanoid" id="F6HH89"/>
<protein>
    <submittedName>
        <fullName evidence="1">Uncharacterized protein</fullName>
    </submittedName>
</protein>
<evidence type="ECO:0000313" key="2">
    <source>
        <dbReference type="Proteomes" id="UP000009183"/>
    </source>
</evidence>
<name>F6HH89_VITVI</name>
<dbReference type="PaxDb" id="29760-VIT_11s0016g05290.t01"/>
<accession>F6HH89</accession>
<proteinExistence type="predicted"/>
<dbReference type="Proteomes" id="UP000009183">
    <property type="component" value="Chromosome 11"/>
</dbReference>
<evidence type="ECO:0000313" key="1">
    <source>
        <dbReference type="EMBL" id="CCB51585.1"/>
    </source>
</evidence>
<sequence>MGSLKLVDYVGFAEAEGRFYVGIAMEQALLEDS</sequence>
<organism evidence="1 2">
    <name type="scientific">Vitis vinifera</name>
    <name type="common">Grape</name>
    <dbReference type="NCBI Taxonomy" id="29760"/>
    <lineage>
        <taxon>Eukaryota</taxon>
        <taxon>Viridiplantae</taxon>
        <taxon>Streptophyta</taxon>
        <taxon>Embryophyta</taxon>
        <taxon>Tracheophyta</taxon>
        <taxon>Spermatophyta</taxon>
        <taxon>Magnoliopsida</taxon>
        <taxon>eudicotyledons</taxon>
        <taxon>Gunneridae</taxon>
        <taxon>Pentapetalae</taxon>
        <taxon>rosids</taxon>
        <taxon>Vitales</taxon>
        <taxon>Vitaceae</taxon>
        <taxon>Viteae</taxon>
        <taxon>Vitis</taxon>
    </lineage>
</organism>
<dbReference type="HOGENOM" id="CLU_3385741_0_0_1"/>
<dbReference type="AlphaFoldDB" id="F6HH89"/>
<keyword evidence="2" id="KW-1185">Reference proteome</keyword>
<reference evidence="2" key="1">
    <citation type="journal article" date="2007" name="Nature">
        <title>The grapevine genome sequence suggests ancestral hexaploidization in major angiosperm phyla.</title>
        <authorList>
            <consortium name="The French-Italian Public Consortium for Grapevine Genome Characterization."/>
            <person name="Jaillon O."/>
            <person name="Aury J.-M."/>
            <person name="Noel B."/>
            <person name="Policriti A."/>
            <person name="Clepet C."/>
            <person name="Casagrande A."/>
            <person name="Choisne N."/>
            <person name="Aubourg S."/>
            <person name="Vitulo N."/>
            <person name="Jubin C."/>
            <person name="Vezzi A."/>
            <person name="Legeai F."/>
            <person name="Hugueney P."/>
            <person name="Dasilva C."/>
            <person name="Horner D."/>
            <person name="Mica E."/>
            <person name="Jublot D."/>
            <person name="Poulain J."/>
            <person name="Bruyere C."/>
            <person name="Billault A."/>
            <person name="Segurens B."/>
            <person name="Gouyvenoux M."/>
            <person name="Ugarte E."/>
            <person name="Cattonaro F."/>
            <person name="Anthouard V."/>
            <person name="Vico V."/>
            <person name="Del Fabbro C."/>
            <person name="Alaux M."/>
            <person name="Di Gaspero G."/>
            <person name="Dumas V."/>
            <person name="Felice N."/>
            <person name="Paillard S."/>
            <person name="Juman I."/>
            <person name="Moroldo M."/>
            <person name="Scalabrin S."/>
            <person name="Canaguier A."/>
            <person name="Le Clainche I."/>
            <person name="Malacrida G."/>
            <person name="Durand E."/>
            <person name="Pesole G."/>
            <person name="Laucou V."/>
            <person name="Chatelet P."/>
            <person name="Merdinoglu D."/>
            <person name="Delledonne M."/>
            <person name="Pezzotti M."/>
            <person name="Lecharny A."/>
            <person name="Scarpelli C."/>
            <person name="Artiguenave F."/>
            <person name="Pe M.E."/>
            <person name="Valle G."/>
            <person name="Morgante M."/>
            <person name="Caboche M."/>
            <person name="Adam-Blondon A.-F."/>
            <person name="Weissenbach J."/>
            <person name="Quetier F."/>
            <person name="Wincker P."/>
        </authorList>
    </citation>
    <scope>NUCLEOTIDE SEQUENCE [LARGE SCALE GENOMIC DNA]</scope>
    <source>
        <strain evidence="2">cv. Pinot noir / PN40024</strain>
    </source>
</reference>
<dbReference type="EMBL" id="FN595756">
    <property type="protein sequence ID" value="CCB51585.1"/>
    <property type="molecule type" value="Genomic_DNA"/>
</dbReference>
<gene>
    <name evidence="1" type="ordered locus">VIT_11s0016g05290</name>
</gene>